<dbReference type="AlphaFoldDB" id="A0AAF1BP65"/>
<dbReference type="EMBL" id="CP086715">
    <property type="protein sequence ID" value="WOO78928.1"/>
    <property type="molecule type" value="Genomic_DNA"/>
</dbReference>
<gene>
    <name evidence="1" type="ORF">LOC62_02G002466</name>
</gene>
<keyword evidence="2" id="KW-1185">Reference proteome</keyword>
<protein>
    <submittedName>
        <fullName evidence="1">Uncharacterized protein</fullName>
    </submittedName>
</protein>
<accession>A0AAF1BP65</accession>
<dbReference type="Proteomes" id="UP000827549">
    <property type="component" value="Chromosome 2"/>
</dbReference>
<proteinExistence type="predicted"/>
<reference evidence="1" key="1">
    <citation type="submission" date="2023-10" db="EMBL/GenBank/DDBJ databases">
        <authorList>
            <person name="Noh H."/>
        </authorList>
    </citation>
    <scope>NUCLEOTIDE SEQUENCE</scope>
    <source>
        <strain evidence="1">DUCC4014</strain>
    </source>
</reference>
<dbReference type="GeneID" id="87805714"/>
<dbReference type="RefSeq" id="XP_062624960.1">
    <property type="nucleotide sequence ID" value="XM_062768976.1"/>
</dbReference>
<organism evidence="1 2">
    <name type="scientific">Vanrija pseudolonga</name>
    <dbReference type="NCBI Taxonomy" id="143232"/>
    <lineage>
        <taxon>Eukaryota</taxon>
        <taxon>Fungi</taxon>
        <taxon>Dikarya</taxon>
        <taxon>Basidiomycota</taxon>
        <taxon>Agaricomycotina</taxon>
        <taxon>Tremellomycetes</taxon>
        <taxon>Trichosporonales</taxon>
        <taxon>Trichosporonaceae</taxon>
        <taxon>Vanrija</taxon>
    </lineage>
</organism>
<evidence type="ECO:0000313" key="1">
    <source>
        <dbReference type="EMBL" id="WOO78928.1"/>
    </source>
</evidence>
<name>A0AAF1BP65_9TREE</name>
<sequence length="140" mass="14637">MVNNFSFTFAGVPVGFGQSLAPALGFGLSQQNHDAVYARLPALGDGVATVHVDEGSRPVYFNAASEYVGATETTGPAARPRSYRIRVDDGYIVSALAIYPDGTYGSTVKKADAWFGTTTTGIALGEKIEGVAVEEVEAEA</sequence>
<evidence type="ECO:0000313" key="2">
    <source>
        <dbReference type="Proteomes" id="UP000827549"/>
    </source>
</evidence>